<evidence type="ECO:0000256" key="1">
    <source>
        <dbReference type="SAM" id="SignalP"/>
    </source>
</evidence>
<sequence>MKFLVLFAATLLCVQAYHIPYGLYDASFESSEEEYQLLVKANNQPPLSLPGVGVYNQPILQAVKVKVPRYISPELKQQIITQTLAARGLTLHTQPPQGGLNNVASTADVRPQREVPATAAVNKGAAVVSGPVANDVVLTAGVQEASVKPVARAVLATPVVPETPVIPVVPMML</sequence>
<dbReference type="AlphaFoldDB" id="A0A034WPW4"/>
<name>A0A034WPW4_BACDO</name>
<proteinExistence type="predicted"/>
<protein>
    <submittedName>
        <fullName evidence="2">Uncharacterized protein</fullName>
    </submittedName>
</protein>
<accession>A0A034WPW4</accession>
<keyword evidence="1" id="KW-0732">Signal</keyword>
<organism evidence="2">
    <name type="scientific">Bactrocera dorsalis</name>
    <name type="common">Oriental fruit fly</name>
    <name type="synonym">Dacus dorsalis</name>
    <dbReference type="NCBI Taxonomy" id="27457"/>
    <lineage>
        <taxon>Eukaryota</taxon>
        <taxon>Metazoa</taxon>
        <taxon>Ecdysozoa</taxon>
        <taxon>Arthropoda</taxon>
        <taxon>Hexapoda</taxon>
        <taxon>Insecta</taxon>
        <taxon>Pterygota</taxon>
        <taxon>Neoptera</taxon>
        <taxon>Endopterygota</taxon>
        <taxon>Diptera</taxon>
        <taxon>Brachycera</taxon>
        <taxon>Muscomorpha</taxon>
        <taxon>Tephritoidea</taxon>
        <taxon>Tephritidae</taxon>
        <taxon>Bactrocera</taxon>
        <taxon>Bactrocera</taxon>
    </lineage>
</organism>
<reference evidence="2" key="1">
    <citation type="journal article" date="2014" name="BMC Genomics">
        <title>Characterizing the developmental transcriptome of the oriental fruit fly, Bactrocera dorsalis (Diptera: Tephritidae) through comparative genomic analysis with Drosophila melanogaster utilizing modENCODE datasets.</title>
        <authorList>
            <person name="Geib S.M."/>
            <person name="Calla B."/>
            <person name="Hall B."/>
            <person name="Hou S."/>
            <person name="Manoukis N.C."/>
        </authorList>
    </citation>
    <scope>NUCLEOTIDE SEQUENCE</scope>
    <source>
        <strain evidence="2">Punador</strain>
    </source>
</reference>
<evidence type="ECO:0000313" key="2">
    <source>
        <dbReference type="EMBL" id="JAC56382.1"/>
    </source>
</evidence>
<feature type="signal peptide" evidence="1">
    <location>
        <begin position="1"/>
        <end position="16"/>
    </location>
</feature>
<feature type="chain" id="PRO_5001557951" evidence="1">
    <location>
        <begin position="17"/>
        <end position="173"/>
    </location>
</feature>
<dbReference type="OrthoDB" id="8031177at2759"/>
<dbReference type="EMBL" id="GAKP01002570">
    <property type="protein sequence ID" value="JAC56382.1"/>
    <property type="molecule type" value="Transcribed_RNA"/>
</dbReference>